<dbReference type="GO" id="GO:0004521">
    <property type="term" value="F:RNA endonuclease activity"/>
    <property type="evidence" value="ECO:0007669"/>
    <property type="project" value="TreeGrafter"/>
</dbReference>
<dbReference type="PANTHER" id="PTHR11203">
    <property type="entry name" value="CLEAVAGE AND POLYADENYLATION SPECIFICITY FACTOR FAMILY MEMBER"/>
    <property type="match status" value="1"/>
</dbReference>
<dbReference type="GO" id="GO:0016787">
    <property type="term" value="F:hydrolase activity"/>
    <property type="evidence" value="ECO:0007669"/>
    <property type="project" value="UniProtKB-KW"/>
</dbReference>
<evidence type="ECO:0000313" key="13">
    <source>
        <dbReference type="Proteomes" id="UP000006726"/>
    </source>
</evidence>
<comment type="similarity">
    <text evidence="4">Belongs to the metallo-beta-lactamase superfamily. RNA-metabolizing metallo-beta-lactamase-like family. INTS11 subfamily.</text>
</comment>
<dbReference type="SUPFAM" id="SSF56281">
    <property type="entry name" value="Metallo-hydrolase/oxidoreductase"/>
    <property type="match status" value="1"/>
</dbReference>
<accession>Q5CRW9</accession>
<dbReference type="InParanoid" id="Q5CRW9"/>
<dbReference type="FunFam" id="3.40.50.10890:FF:000002">
    <property type="entry name" value="Integrator complex subunit 11"/>
    <property type="match status" value="1"/>
</dbReference>
<protein>
    <submittedName>
        <fullName evidence="12">CPSF metallobeta-lactamase</fullName>
    </submittedName>
</protein>
<dbReference type="Pfam" id="PF10996">
    <property type="entry name" value="Beta-Casp"/>
    <property type="match status" value="1"/>
</dbReference>
<dbReference type="InterPro" id="IPR036866">
    <property type="entry name" value="RibonucZ/Hydroxyglut_hydro"/>
</dbReference>
<dbReference type="Pfam" id="PF07521">
    <property type="entry name" value="RMMBL"/>
    <property type="match status" value="1"/>
</dbReference>
<keyword evidence="13" id="KW-1185">Reference proteome</keyword>
<comment type="cofactor">
    <cofactor evidence="1">
        <name>Zn(2+)</name>
        <dbReference type="ChEBI" id="CHEBI:29105"/>
    </cofactor>
</comment>
<evidence type="ECO:0000256" key="7">
    <source>
        <dbReference type="ARBA" id="ARBA00022801"/>
    </source>
</evidence>
<dbReference type="InterPro" id="IPR001279">
    <property type="entry name" value="Metallo-B-lactamas"/>
</dbReference>
<dbReference type="OMA" id="DCGAHCG"/>
<keyword evidence="6" id="KW-0479">Metal-binding</keyword>
<evidence type="ECO:0000256" key="2">
    <source>
        <dbReference type="ARBA" id="ARBA00004123"/>
    </source>
</evidence>
<dbReference type="GO" id="GO:0016180">
    <property type="term" value="P:snRNA processing"/>
    <property type="evidence" value="ECO:0007669"/>
    <property type="project" value="TreeGrafter"/>
</dbReference>
<evidence type="ECO:0000313" key="12">
    <source>
        <dbReference type="EMBL" id="EAK88249.1"/>
    </source>
</evidence>
<keyword evidence="7" id="KW-0378">Hydrolase</keyword>
<sequence>KIMTISIIPLGAGQDVGRSCIIAKIGSKTVMFDCGMHMGFKDERKYPDFRLISATLDPLIINEYIDLVIISHYHLDHCGALPFFTEKIGYKGPIVMTYPTKSVSSVLLSDCCKIMEQKLLLQKTNVDVAPPNETVYNNEYGFFTVSDVWSCMEKVKAIQLHQTIVISGIKITPYYAGHVLGASMFHVQVSDESIVYTGDFNMVRDRHLGPALIPKLLPSLLISESTYATYIRPSRRSTERTFCEMVYSCLKRGGKVLIPVFAIGRAQELCILLEIYWRRMQIRFPIFFGGSMTEKANSYYQLFTNWTNTPLADNIFTFPHVLPYDKSILTLSGPAVLFATPGMLHTGLSLQAFKMWAPDSNNLTIIPGFCVSGTIGSKIINGAKRVYIDQKDPTTCIEVRCNVKYLSFSSHADSIGIQSLISHSEPQSIAFVHGERHGMLNLASFINSEFKIPTFCPHNGSITTLPTKENCKYVCYLSIKYSLINAINSIQNSLVNKLKARNIIEKFRIRQLNNPTIGLLENSAHSICHLRSLLIEYYGIPKLFPIYIFTSKYTDHKHSFILTKNELYTYLRGKSKIFQKKLLKMKKHSKKNKDTSETNITIYQFKRFQIKQTFHNINKFNLTFYSNIYDIEIFKILIAIGNLLSNVFRKYIIRKKNCSLRKPHFNEEINRLIKSYFYDNLTIITYKSLIVKITAESYQLDVINKYLSDAIIDQPNIDIKKSVVNKIVISWSFIDNKNVEITDFVNTLENK</sequence>
<keyword evidence="9" id="KW-0539">Nucleus</keyword>
<evidence type="ECO:0000256" key="9">
    <source>
        <dbReference type="ARBA" id="ARBA00023242"/>
    </source>
</evidence>
<reference evidence="12 13" key="1">
    <citation type="journal article" date="2004" name="Science">
        <title>Complete genome sequence of the apicomplexan, Cryptosporidium parvum.</title>
        <authorList>
            <person name="Abrahamsen M.S."/>
            <person name="Templeton T.J."/>
            <person name="Enomoto S."/>
            <person name="Abrahante J.E."/>
            <person name="Zhu G."/>
            <person name="Lancto C.A."/>
            <person name="Deng M."/>
            <person name="Liu C."/>
            <person name="Widmer G."/>
            <person name="Tzipori S."/>
            <person name="Buck G.A."/>
            <person name="Xu P."/>
            <person name="Bankier A.T."/>
            <person name="Dear P.H."/>
            <person name="Konfortov B.A."/>
            <person name="Spriggs H.F."/>
            <person name="Iyer L."/>
            <person name="Anantharaman V."/>
            <person name="Aravind L."/>
            <person name="Kapur V."/>
        </authorList>
    </citation>
    <scope>NUCLEOTIDE SEQUENCE [LARGE SCALE GENOMIC DNA]</scope>
    <source>
        <strain evidence="13">Iowa II</strain>
    </source>
</reference>
<dbReference type="SMART" id="SM00849">
    <property type="entry name" value="Lactamase_B"/>
    <property type="match status" value="1"/>
</dbReference>
<dbReference type="Proteomes" id="UP000006726">
    <property type="component" value="Chromosome 5"/>
</dbReference>
<dbReference type="InterPro" id="IPR022712">
    <property type="entry name" value="Beta_Casp"/>
</dbReference>
<evidence type="ECO:0000259" key="11">
    <source>
        <dbReference type="SMART" id="SM01027"/>
    </source>
</evidence>
<dbReference type="GO" id="GO:0005634">
    <property type="term" value="C:nucleus"/>
    <property type="evidence" value="ECO:0007669"/>
    <property type="project" value="UniProtKB-SubCell"/>
</dbReference>
<dbReference type="FunCoup" id="Q5CRW9">
    <property type="interactions" value="189"/>
</dbReference>
<gene>
    <name evidence="12" type="ORF">cgd5_1170</name>
</gene>
<comment type="caution">
    <text evidence="12">The sequence shown here is derived from an EMBL/GenBank/DDBJ whole genome shotgun (WGS) entry which is preliminary data.</text>
</comment>
<evidence type="ECO:0000256" key="1">
    <source>
        <dbReference type="ARBA" id="ARBA00001947"/>
    </source>
</evidence>
<dbReference type="KEGG" id="cpv:cgd5_1170"/>
<feature type="non-terminal residue" evidence="12">
    <location>
        <position position="1"/>
    </location>
</feature>
<dbReference type="Gene3D" id="3.40.50.10890">
    <property type="match status" value="1"/>
</dbReference>
<evidence type="ECO:0000256" key="8">
    <source>
        <dbReference type="ARBA" id="ARBA00022833"/>
    </source>
</evidence>
<evidence type="ECO:0000259" key="10">
    <source>
        <dbReference type="SMART" id="SM00849"/>
    </source>
</evidence>
<evidence type="ECO:0000256" key="5">
    <source>
        <dbReference type="ARBA" id="ARBA00022490"/>
    </source>
</evidence>
<proteinExistence type="inferred from homology"/>
<keyword evidence="8" id="KW-0862">Zinc</keyword>
<dbReference type="GeneID" id="3373097"/>
<dbReference type="CDD" id="cd16291">
    <property type="entry name" value="INTS11-like_MBL-fold"/>
    <property type="match status" value="1"/>
</dbReference>
<dbReference type="GO" id="GO:0046872">
    <property type="term" value="F:metal ion binding"/>
    <property type="evidence" value="ECO:0007669"/>
    <property type="project" value="UniProtKB-KW"/>
</dbReference>
<dbReference type="STRING" id="353152.Q5CRW9"/>
<evidence type="ECO:0000256" key="3">
    <source>
        <dbReference type="ARBA" id="ARBA00004496"/>
    </source>
</evidence>
<dbReference type="AlphaFoldDB" id="Q5CRW9"/>
<feature type="domain" description="Beta-Casp" evidence="11">
    <location>
        <begin position="266"/>
        <end position="379"/>
    </location>
</feature>
<dbReference type="EMBL" id="AAEE01000007">
    <property type="protein sequence ID" value="EAK88249.1"/>
    <property type="molecule type" value="Genomic_DNA"/>
</dbReference>
<comment type="subcellular location">
    <subcellularLocation>
        <location evidence="3">Cytoplasm</location>
    </subcellularLocation>
    <subcellularLocation>
        <location evidence="2">Nucleus</location>
    </subcellularLocation>
</comment>
<keyword evidence="5" id="KW-0963">Cytoplasm</keyword>
<dbReference type="InterPro" id="IPR050698">
    <property type="entry name" value="MBL"/>
</dbReference>
<name>Q5CRW9_CRYPI</name>
<feature type="domain" description="Metallo-beta-lactamase" evidence="10">
    <location>
        <begin position="17"/>
        <end position="250"/>
    </location>
</feature>
<organism evidence="12 13">
    <name type="scientific">Cryptosporidium parvum (strain Iowa II)</name>
    <dbReference type="NCBI Taxonomy" id="353152"/>
    <lineage>
        <taxon>Eukaryota</taxon>
        <taxon>Sar</taxon>
        <taxon>Alveolata</taxon>
        <taxon>Apicomplexa</taxon>
        <taxon>Conoidasida</taxon>
        <taxon>Coccidia</taxon>
        <taxon>Eucoccidiorida</taxon>
        <taxon>Eimeriorina</taxon>
        <taxon>Cryptosporidiidae</taxon>
        <taxon>Cryptosporidium</taxon>
    </lineage>
</organism>
<evidence type="ECO:0000256" key="6">
    <source>
        <dbReference type="ARBA" id="ARBA00022723"/>
    </source>
</evidence>
<dbReference type="RefSeq" id="XP_626067.1">
    <property type="nucleotide sequence ID" value="XM_626067.1"/>
</dbReference>
<dbReference type="GO" id="GO:0005737">
    <property type="term" value="C:cytoplasm"/>
    <property type="evidence" value="ECO:0007669"/>
    <property type="project" value="UniProtKB-SubCell"/>
</dbReference>
<dbReference type="Pfam" id="PF16661">
    <property type="entry name" value="Lactamase_B_6"/>
    <property type="match status" value="1"/>
</dbReference>
<evidence type="ECO:0000256" key="4">
    <source>
        <dbReference type="ARBA" id="ARBA00007093"/>
    </source>
</evidence>
<dbReference type="PANTHER" id="PTHR11203:SF37">
    <property type="entry name" value="INTEGRATOR COMPLEX SUBUNIT 11"/>
    <property type="match status" value="1"/>
</dbReference>
<dbReference type="SMART" id="SM01027">
    <property type="entry name" value="Beta-Casp"/>
    <property type="match status" value="1"/>
</dbReference>
<dbReference type="InterPro" id="IPR041897">
    <property type="entry name" value="INTS11-like_MBL-fold"/>
</dbReference>
<dbReference type="InterPro" id="IPR011108">
    <property type="entry name" value="RMMBL"/>
</dbReference>
<dbReference type="OrthoDB" id="10249535at2759"/>
<dbReference type="Gene3D" id="3.60.15.10">
    <property type="entry name" value="Ribonuclease Z/Hydroxyacylglutathione hydrolase-like"/>
    <property type="match status" value="1"/>
</dbReference>